<keyword evidence="3" id="KW-1185">Reference proteome</keyword>
<dbReference type="EMBL" id="SRLO01000386">
    <property type="protein sequence ID" value="TNN58215.1"/>
    <property type="molecule type" value="Genomic_DNA"/>
</dbReference>
<comment type="caution">
    <text evidence="2">The sequence shown here is derived from an EMBL/GenBank/DDBJ whole genome shotgun (WGS) entry which is preliminary data.</text>
</comment>
<organism evidence="2 3">
    <name type="scientific">Liparis tanakae</name>
    <name type="common">Tanaka's snailfish</name>
    <dbReference type="NCBI Taxonomy" id="230148"/>
    <lineage>
        <taxon>Eukaryota</taxon>
        <taxon>Metazoa</taxon>
        <taxon>Chordata</taxon>
        <taxon>Craniata</taxon>
        <taxon>Vertebrata</taxon>
        <taxon>Euteleostomi</taxon>
        <taxon>Actinopterygii</taxon>
        <taxon>Neopterygii</taxon>
        <taxon>Teleostei</taxon>
        <taxon>Neoteleostei</taxon>
        <taxon>Acanthomorphata</taxon>
        <taxon>Eupercaria</taxon>
        <taxon>Perciformes</taxon>
        <taxon>Cottioidei</taxon>
        <taxon>Cottales</taxon>
        <taxon>Liparidae</taxon>
        <taxon>Liparis</taxon>
    </lineage>
</organism>
<dbReference type="AlphaFoldDB" id="A0A4Z2GYN8"/>
<dbReference type="Proteomes" id="UP000314294">
    <property type="component" value="Unassembled WGS sequence"/>
</dbReference>
<reference evidence="2 3" key="1">
    <citation type="submission" date="2019-03" db="EMBL/GenBank/DDBJ databases">
        <title>First draft genome of Liparis tanakae, snailfish: a comprehensive survey of snailfish specific genes.</title>
        <authorList>
            <person name="Kim W."/>
            <person name="Song I."/>
            <person name="Jeong J.-H."/>
            <person name="Kim D."/>
            <person name="Kim S."/>
            <person name="Ryu S."/>
            <person name="Song J.Y."/>
            <person name="Lee S.K."/>
        </authorList>
    </citation>
    <scope>NUCLEOTIDE SEQUENCE [LARGE SCALE GENOMIC DNA]</scope>
    <source>
        <tissue evidence="2">Muscle</tissue>
    </source>
</reference>
<evidence type="ECO:0000256" key="1">
    <source>
        <dbReference type="SAM" id="MobiDB-lite"/>
    </source>
</evidence>
<proteinExistence type="predicted"/>
<name>A0A4Z2GYN8_9TELE</name>
<evidence type="ECO:0000313" key="2">
    <source>
        <dbReference type="EMBL" id="TNN58215.1"/>
    </source>
</evidence>
<feature type="region of interest" description="Disordered" evidence="1">
    <location>
        <begin position="53"/>
        <end position="90"/>
    </location>
</feature>
<sequence length="90" mass="9263">MLVSRKLGLATKAVVPDHVYLQGCYGVRHSHMSVEEGMGCESALDPRDEAARLGKASAPRASFTSLRPASPHTATIGVSAGLASGGNGSR</sequence>
<protein>
    <submittedName>
        <fullName evidence="2">Uncharacterized protein</fullName>
    </submittedName>
</protein>
<gene>
    <name evidence="2" type="ORF">EYF80_031575</name>
</gene>
<accession>A0A4Z2GYN8</accession>
<evidence type="ECO:0000313" key="3">
    <source>
        <dbReference type="Proteomes" id="UP000314294"/>
    </source>
</evidence>